<feature type="binding site" evidence="11">
    <location>
        <begin position="164"/>
        <end position="166"/>
    </location>
    <ligand>
        <name>NADP(+)</name>
        <dbReference type="ChEBI" id="CHEBI:58349"/>
    </ligand>
</feature>
<dbReference type="InterPro" id="IPR020631">
    <property type="entry name" value="THF_DH/CycHdrlase_NAD-bd_dom"/>
</dbReference>
<dbReference type="GO" id="GO:0009086">
    <property type="term" value="P:methionine biosynthetic process"/>
    <property type="evidence" value="ECO:0007669"/>
    <property type="project" value="UniProtKB-KW"/>
</dbReference>
<feature type="domain" description="Tetrahydrofolate dehydrogenase/cyclohydrolase catalytic" evidence="12">
    <location>
        <begin position="4"/>
        <end position="119"/>
    </location>
</feature>
<keyword evidence="11" id="KW-0028">Amino-acid biosynthesis</keyword>
<keyword evidence="10 11" id="KW-0511">Multifunctional enzyme</keyword>
<dbReference type="GO" id="GO:0004477">
    <property type="term" value="F:methenyltetrahydrofolate cyclohydrolase activity"/>
    <property type="evidence" value="ECO:0007669"/>
    <property type="project" value="UniProtKB-UniRule"/>
</dbReference>
<evidence type="ECO:0000256" key="6">
    <source>
        <dbReference type="ARBA" id="ARBA00022857"/>
    </source>
</evidence>
<keyword evidence="5 11" id="KW-0378">Hydrolase</keyword>
<feature type="domain" description="Tetrahydrofolate dehydrogenase/cyclohydrolase NAD(P)-binding" evidence="13">
    <location>
        <begin position="138"/>
        <end position="276"/>
    </location>
</feature>
<dbReference type="SUPFAM" id="SSF53223">
    <property type="entry name" value="Aminoacid dehydrogenase-like, N-terminal domain"/>
    <property type="match status" value="1"/>
</dbReference>
<dbReference type="Gene3D" id="3.40.50.720">
    <property type="entry name" value="NAD(P)-binding Rossmann-like Domain"/>
    <property type="match status" value="1"/>
</dbReference>
<dbReference type="Pfam" id="PF00763">
    <property type="entry name" value="THF_DHG_CYH"/>
    <property type="match status" value="1"/>
</dbReference>
<evidence type="ECO:0000256" key="3">
    <source>
        <dbReference type="ARBA" id="ARBA00022563"/>
    </source>
</evidence>
<evidence type="ECO:0000256" key="8">
    <source>
        <dbReference type="ARBA" id="ARBA00023102"/>
    </source>
</evidence>
<evidence type="ECO:0000256" key="5">
    <source>
        <dbReference type="ARBA" id="ARBA00022801"/>
    </source>
</evidence>
<evidence type="ECO:0000256" key="11">
    <source>
        <dbReference type="HAMAP-Rule" id="MF_01576"/>
    </source>
</evidence>
<proteinExistence type="inferred from homology"/>
<dbReference type="InterPro" id="IPR020867">
    <property type="entry name" value="THF_DH/CycHdrlase_CS"/>
</dbReference>
<dbReference type="Pfam" id="PF02882">
    <property type="entry name" value="THF_DHG_CYH_C"/>
    <property type="match status" value="1"/>
</dbReference>
<comment type="catalytic activity">
    <reaction evidence="11">
        <text>(6R)-5,10-methenyltetrahydrofolate + H2O = (6R)-10-formyltetrahydrofolate + H(+)</text>
        <dbReference type="Rhea" id="RHEA:23700"/>
        <dbReference type="ChEBI" id="CHEBI:15377"/>
        <dbReference type="ChEBI" id="CHEBI:15378"/>
        <dbReference type="ChEBI" id="CHEBI:57455"/>
        <dbReference type="ChEBI" id="CHEBI:195366"/>
        <dbReference type="EC" id="3.5.4.9"/>
    </reaction>
</comment>
<gene>
    <name evidence="11" type="primary">folD</name>
</gene>
<dbReference type="UniPathway" id="UPA00193"/>
<dbReference type="SMR" id="A0A0U2X3B7"/>
<keyword evidence="9 11" id="KW-0486">Methionine biosynthesis</keyword>
<dbReference type="PRINTS" id="PR00085">
    <property type="entry name" value="THFDHDRGNASE"/>
</dbReference>
<dbReference type="GO" id="GO:0006164">
    <property type="term" value="P:purine nucleotide biosynthetic process"/>
    <property type="evidence" value="ECO:0007669"/>
    <property type="project" value="UniProtKB-KW"/>
</dbReference>
<accession>A0A0U2X3B7</accession>
<dbReference type="InterPro" id="IPR046346">
    <property type="entry name" value="Aminoacid_DH-like_N_sf"/>
</dbReference>
<evidence type="ECO:0000256" key="9">
    <source>
        <dbReference type="ARBA" id="ARBA00023167"/>
    </source>
</evidence>
<comment type="similarity">
    <text evidence="11">Belongs to the tetrahydrofolate dehydrogenase/cyclohydrolase family.</text>
</comment>
<sequence>MIILDGKKVAEKSNLEIKNKVESLLIKTGRRPFLAAILVGDDKASETYVSMKESTCKRLGLESKSFKLPQSSSTEDVLELIRELNENINVDGILLQHPVPKQIDELKCFNEITLSKDVDGVNTQGYGNMAMGIEAFHSCTPFGIMRLLDAYRVDCTGKLAIVVGRSQILGKPMSAMLLNANATVLTAHSKTENLNELISMGDIIVAAVGKPKFIKANNLKKDSILIDAGYHPELNCGDVDMEEIEKIVSAYTPVPGGVGPMTINSLILNTVNSMEQRING</sequence>
<dbReference type="CDD" id="cd01080">
    <property type="entry name" value="NAD_bind_m-THF_DH_Cyclohyd"/>
    <property type="match status" value="1"/>
</dbReference>
<evidence type="ECO:0000256" key="10">
    <source>
        <dbReference type="ARBA" id="ARBA00023268"/>
    </source>
</evidence>
<comment type="function">
    <text evidence="11">Catalyzes the oxidation of 5,10-methylenetetrahydrofolate to 5,10-methenyltetrahydrofolate and then the hydrolysis of 5,10-methenyltetrahydrofolate to 10-formyltetrahydrofolate.</text>
</comment>
<dbReference type="PANTHER" id="PTHR48099">
    <property type="entry name" value="C-1-TETRAHYDROFOLATE SYNTHASE, CYTOPLASMIC-RELATED"/>
    <property type="match status" value="1"/>
</dbReference>
<keyword evidence="8 11" id="KW-0368">Histidine biosynthesis</keyword>
<evidence type="ECO:0000256" key="2">
    <source>
        <dbReference type="ARBA" id="ARBA00011738"/>
    </source>
</evidence>
<keyword evidence="3 11" id="KW-0554">One-carbon metabolism</keyword>
<comment type="subunit">
    <text evidence="2 11">Homodimer.</text>
</comment>
<dbReference type="HAMAP" id="MF_01576">
    <property type="entry name" value="THF_DHG_CYH"/>
    <property type="match status" value="1"/>
</dbReference>
<evidence type="ECO:0000256" key="4">
    <source>
        <dbReference type="ARBA" id="ARBA00022755"/>
    </source>
</evidence>
<comment type="pathway">
    <text evidence="1 11">One-carbon metabolism; tetrahydrofolate interconversion.</text>
</comment>
<protein>
    <recommendedName>
        <fullName evidence="11">Bifunctional protein FolD</fullName>
    </recommendedName>
    <domain>
        <recommendedName>
            <fullName evidence="11">Methylenetetrahydrofolate dehydrogenase</fullName>
            <ecNumber evidence="11">1.5.1.5</ecNumber>
        </recommendedName>
    </domain>
    <domain>
        <recommendedName>
            <fullName evidence="11">Methenyltetrahydrofolate cyclohydrolase</fullName>
            <ecNumber evidence="11">3.5.4.9</ecNumber>
        </recommendedName>
    </domain>
</protein>
<dbReference type="PANTHER" id="PTHR48099:SF5">
    <property type="entry name" value="C-1-TETRAHYDROFOLATE SYNTHASE, CYTOPLASMIC"/>
    <property type="match status" value="1"/>
</dbReference>
<dbReference type="SUPFAM" id="SSF51735">
    <property type="entry name" value="NAD(P)-binding Rossmann-fold domains"/>
    <property type="match status" value="1"/>
</dbReference>
<dbReference type="InterPro" id="IPR000672">
    <property type="entry name" value="THF_DH/CycHdrlase"/>
</dbReference>
<dbReference type="InterPro" id="IPR036291">
    <property type="entry name" value="NAD(P)-bd_dom_sf"/>
</dbReference>
<comment type="catalytic activity">
    <reaction evidence="11">
        <text>(6R)-5,10-methylene-5,6,7,8-tetrahydrofolate + NADP(+) = (6R)-5,10-methenyltetrahydrofolate + NADPH</text>
        <dbReference type="Rhea" id="RHEA:22812"/>
        <dbReference type="ChEBI" id="CHEBI:15636"/>
        <dbReference type="ChEBI" id="CHEBI:57455"/>
        <dbReference type="ChEBI" id="CHEBI:57783"/>
        <dbReference type="ChEBI" id="CHEBI:58349"/>
        <dbReference type="EC" id="1.5.1.5"/>
    </reaction>
</comment>
<dbReference type="GO" id="GO:0005829">
    <property type="term" value="C:cytosol"/>
    <property type="evidence" value="ECO:0007669"/>
    <property type="project" value="TreeGrafter"/>
</dbReference>
<dbReference type="GO" id="GO:0035999">
    <property type="term" value="P:tetrahydrofolate interconversion"/>
    <property type="evidence" value="ECO:0007669"/>
    <property type="project" value="UniProtKB-UniRule"/>
</dbReference>
<evidence type="ECO:0000259" key="12">
    <source>
        <dbReference type="Pfam" id="PF00763"/>
    </source>
</evidence>
<dbReference type="InterPro" id="IPR020630">
    <property type="entry name" value="THF_DH/CycHdrlase_cat_dom"/>
</dbReference>
<reference evidence="14" key="1">
    <citation type="journal article" date="2016" name="ISME J.">
        <title>Functional metagenomic screen reveals new and diverse microbial rhodopsins.</title>
        <authorList>
            <person name="Pushkarev A."/>
            <person name="Beja O."/>
        </authorList>
    </citation>
    <scope>NUCLEOTIDE SEQUENCE</scope>
</reference>
<dbReference type="GO" id="GO:0004488">
    <property type="term" value="F:methylenetetrahydrofolate dehydrogenase (NADP+) activity"/>
    <property type="evidence" value="ECO:0007669"/>
    <property type="project" value="UniProtKB-UniRule"/>
</dbReference>
<dbReference type="EMBL" id="KT201090">
    <property type="protein sequence ID" value="ALS56218.1"/>
    <property type="molecule type" value="Genomic_DNA"/>
</dbReference>
<dbReference type="PROSITE" id="PS00767">
    <property type="entry name" value="THF_DHG_CYH_2"/>
    <property type="match status" value="1"/>
</dbReference>
<dbReference type="GO" id="GO:0000105">
    <property type="term" value="P:L-histidine biosynthetic process"/>
    <property type="evidence" value="ECO:0007669"/>
    <property type="project" value="UniProtKB-KW"/>
</dbReference>
<dbReference type="EC" id="3.5.4.9" evidence="11"/>
<organism evidence="14">
    <name type="scientific">uncultured bacterium EIL27G07</name>
    <dbReference type="NCBI Taxonomy" id="1768202"/>
    <lineage>
        <taxon>Bacteria</taxon>
        <taxon>environmental samples</taxon>
    </lineage>
</organism>
<comment type="caution">
    <text evidence="11">Lacks conserved residue(s) required for the propagation of feature annotation.</text>
</comment>
<evidence type="ECO:0000256" key="7">
    <source>
        <dbReference type="ARBA" id="ARBA00023002"/>
    </source>
</evidence>
<name>A0A0U2X3B7_9BACT</name>
<dbReference type="AlphaFoldDB" id="A0A0U2X3B7"/>
<keyword evidence="4 11" id="KW-0658">Purine biosynthesis</keyword>
<evidence type="ECO:0000256" key="1">
    <source>
        <dbReference type="ARBA" id="ARBA00004777"/>
    </source>
</evidence>
<keyword evidence="6 11" id="KW-0521">NADP</keyword>
<dbReference type="EC" id="1.5.1.5" evidence="11"/>
<keyword evidence="7 11" id="KW-0560">Oxidoreductase</keyword>
<dbReference type="FunFam" id="3.40.50.10860:FF:000005">
    <property type="entry name" value="C-1-tetrahydrofolate synthase, cytoplasmic, putative"/>
    <property type="match status" value="1"/>
</dbReference>
<evidence type="ECO:0000259" key="13">
    <source>
        <dbReference type="Pfam" id="PF02882"/>
    </source>
</evidence>
<evidence type="ECO:0000313" key="14">
    <source>
        <dbReference type="EMBL" id="ALS56218.1"/>
    </source>
</evidence>
<dbReference type="Gene3D" id="3.40.50.10860">
    <property type="entry name" value="Leucine Dehydrogenase, chain A, domain 1"/>
    <property type="match status" value="1"/>
</dbReference>